<feature type="transmembrane region" description="Helical" evidence="8">
    <location>
        <begin position="6"/>
        <end position="24"/>
    </location>
</feature>
<evidence type="ECO:0000256" key="5">
    <source>
        <dbReference type="ARBA" id="ARBA00022692"/>
    </source>
</evidence>
<evidence type="ECO:0000256" key="2">
    <source>
        <dbReference type="ARBA" id="ARBA00010068"/>
    </source>
</evidence>
<keyword evidence="3" id="KW-0813">Transport</keyword>
<accession>A0AAI9I2H8</accession>
<comment type="caution">
    <text evidence="9">The sequence shown here is derived from an EMBL/GenBank/DDBJ whole genome shotgun (WGS) entry which is preliminary data.</text>
</comment>
<comment type="subcellular location">
    <subcellularLocation>
        <location evidence="1">Cell membrane</location>
        <topology evidence="1">Multi-pass membrane protein</topology>
    </subcellularLocation>
</comment>
<evidence type="ECO:0000256" key="7">
    <source>
        <dbReference type="ARBA" id="ARBA00023136"/>
    </source>
</evidence>
<evidence type="ECO:0000256" key="3">
    <source>
        <dbReference type="ARBA" id="ARBA00022448"/>
    </source>
</evidence>
<keyword evidence="5 8" id="KW-0812">Transmembrane</keyword>
<dbReference type="InterPro" id="IPR003211">
    <property type="entry name" value="AmiSUreI_transpt"/>
</dbReference>
<reference evidence="10 11" key="1">
    <citation type="submission" date="2021-04" db="EMBL/GenBank/DDBJ databases">
        <title>Determining the burden of carbapenem-resistant Enterobacterales from a tertiary public heath setting in Bangladesh: a clinical, epidemiological, and molecular study.</title>
        <authorList>
            <person name="Farzana R."/>
            <person name="Walsh T.R."/>
        </authorList>
    </citation>
    <scope>NUCLEOTIDE SEQUENCE [LARGE SCALE GENOMIC DNA]</scope>
    <source>
        <strain evidence="11">dmpro_s316</strain>
        <strain evidence="10">Dmpro_s316</strain>
    </source>
</reference>
<keyword evidence="4" id="KW-1003">Cell membrane</keyword>
<feature type="transmembrane region" description="Helical" evidence="8">
    <location>
        <begin position="111"/>
        <end position="130"/>
    </location>
</feature>
<dbReference type="InterPro" id="IPR038523">
    <property type="entry name" value="AmiSUreI_transpt_sf"/>
</dbReference>
<evidence type="ECO:0000256" key="8">
    <source>
        <dbReference type="SAM" id="Phobius"/>
    </source>
</evidence>
<proteinExistence type="inferred from homology"/>
<dbReference type="EMBL" id="JAGSRH010000001">
    <property type="protein sequence ID" value="MER5075355.1"/>
    <property type="molecule type" value="Genomic_DNA"/>
</dbReference>
<dbReference type="Gene3D" id="1.25.40.600">
    <property type="match status" value="1"/>
</dbReference>
<feature type="transmembrane region" description="Helical" evidence="8">
    <location>
        <begin position="85"/>
        <end position="105"/>
    </location>
</feature>
<dbReference type="Proteomes" id="UP001495779">
    <property type="component" value="Unassembled WGS sequence"/>
</dbReference>
<name>A0AAI9I2H8_PROST</name>
<keyword evidence="6 8" id="KW-1133">Transmembrane helix</keyword>
<evidence type="ECO:0000256" key="4">
    <source>
        <dbReference type="ARBA" id="ARBA00022475"/>
    </source>
</evidence>
<evidence type="ECO:0000313" key="9">
    <source>
        <dbReference type="EMBL" id="EMP9434119.1"/>
    </source>
</evidence>
<evidence type="ECO:0000313" key="10">
    <source>
        <dbReference type="EMBL" id="MER5075355.1"/>
    </source>
</evidence>
<gene>
    <name evidence="9" type="ORF">JRA39_003213</name>
    <name evidence="10" type="ORF">KDV35_00435</name>
</gene>
<feature type="transmembrane region" description="Helical" evidence="8">
    <location>
        <begin position="137"/>
        <end position="157"/>
    </location>
</feature>
<dbReference type="Pfam" id="PF02293">
    <property type="entry name" value="AmiS_UreI"/>
    <property type="match status" value="1"/>
</dbReference>
<feature type="transmembrane region" description="Helical" evidence="8">
    <location>
        <begin position="55"/>
        <end position="73"/>
    </location>
</feature>
<comment type="similarity">
    <text evidence="2">Belongs to the AmiS/UreI family.</text>
</comment>
<sequence>MEGILLIFIGSVLSINGIAIIKGYDDKETGIFNGIIGCFCLIGNIILMINAKESIAYTAIAQSMLFTFTYLFLSFVKIYSLSGKLFGWYCLFVFFNALFYAYYASSDIRMVVLWLVWAILWLLFFCTFSLNIKINHLGTLTLLVGIVTCAIPGLMMVTNHW</sequence>
<dbReference type="GO" id="GO:0005886">
    <property type="term" value="C:plasma membrane"/>
    <property type="evidence" value="ECO:0007669"/>
    <property type="project" value="UniProtKB-SubCell"/>
</dbReference>
<keyword evidence="7 8" id="KW-0472">Membrane</keyword>
<evidence type="ECO:0000313" key="11">
    <source>
        <dbReference type="Proteomes" id="UP001495779"/>
    </source>
</evidence>
<reference evidence="9" key="2">
    <citation type="submission" date="2024-02" db="EMBL/GenBank/DDBJ databases">
        <authorList>
            <consortium name="Clinical and Environmental Microbiology Branch: Whole genome sequencing antimicrobial resistance pathogens in the healthcare setting"/>
        </authorList>
    </citation>
    <scope>NUCLEOTIDE SEQUENCE</scope>
    <source>
        <strain evidence="9">2020GO-00142</strain>
    </source>
</reference>
<evidence type="ECO:0000256" key="1">
    <source>
        <dbReference type="ARBA" id="ARBA00004651"/>
    </source>
</evidence>
<protein>
    <submittedName>
        <fullName evidence="9">AmiS/UreI transporter</fullName>
    </submittedName>
</protein>
<dbReference type="RefSeq" id="WP_154624633.1">
    <property type="nucleotide sequence ID" value="NZ_CP095443.1"/>
</dbReference>
<dbReference type="AlphaFoldDB" id="A0AAI9I2H8"/>
<evidence type="ECO:0000256" key="6">
    <source>
        <dbReference type="ARBA" id="ARBA00022989"/>
    </source>
</evidence>
<dbReference type="EMBL" id="AAZDVE040000029">
    <property type="protein sequence ID" value="EMP9434119.1"/>
    <property type="molecule type" value="Genomic_DNA"/>
</dbReference>
<organism evidence="9">
    <name type="scientific">Providencia stuartii</name>
    <dbReference type="NCBI Taxonomy" id="588"/>
    <lineage>
        <taxon>Bacteria</taxon>
        <taxon>Pseudomonadati</taxon>
        <taxon>Pseudomonadota</taxon>
        <taxon>Gammaproteobacteria</taxon>
        <taxon>Enterobacterales</taxon>
        <taxon>Morganellaceae</taxon>
        <taxon>Providencia</taxon>
    </lineage>
</organism>
<feature type="transmembrane region" description="Helical" evidence="8">
    <location>
        <begin position="31"/>
        <end position="49"/>
    </location>
</feature>